<proteinExistence type="predicted"/>
<reference evidence="1" key="1">
    <citation type="journal article" date="2021" name="Proc. Natl. Acad. Sci. U.S.A.">
        <title>A Catalog of Tens of Thousands of Viruses from Human Metagenomes Reveals Hidden Associations with Chronic Diseases.</title>
        <authorList>
            <person name="Tisza M.J."/>
            <person name="Buck C.B."/>
        </authorList>
    </citation>
    <scope>NUCLEOTIDE SEQUENCE</scope>
    <source>
        <strain evidence="1">CtBM815</strain>
    </source>
</reference>
<evidence type="ECO:0000313" key="1">
    <source>
        <dbReference type="EMBL" id="DAE31723.1"/>
    </source>
</evidence>
<protein>
    <submittedName>
        <fullName evidence="1">Uncharacterized protein</fullName>
    </submittedName>
</protein>
<name>A0A8S5RKL3_9VIRU</name>
<sequence length="35" mass="3982">MRSVKTLKHSGWACHARQIRSHTLPYGVPPVHNCL</sequence>
<dbReference type="EMBL" id="BK059109">
    <property type="protein sequence ID" value="DAE31723.1"/>
    <property type="molecule type" value="Genomic_DNA"/>
</dbReference>
<organism evidence="1">
    <name type="scientific">virus sp. ctBM815</name>
    <dbReference type="NCBI Taxonomy" id="2825806"/>
    <lineage>
        <taxon>Viruses</taxon>
    </lineage>
</organism>
<accession>A0A8S5RKL3</accession>